<gene>
    <name evidence="2" type="ORF">LSH36_177g00014</name>
</gene>
<dbReference type="Proteomes" id="UP001208570">
    <property type="component" value="Unassembled WGS sequence"/>
</dbReference>
<feature type="non-terminal residue" evidence="2">
    <location>
        <position position="1"/>
    </location>
</feature>
<comment type="caution">
    <text evidence="2">The sequence shown here is derived from an EMBL/GenBank/DDBJ whole genome shotgun (WGS) entry which is preliminary data.</text>
</comment>
<reference evidence="2" key="1">
    <citation type="journal article" date="2023" name="Mol. Biol. Evol.">
        <title>Third-Generation Sequencing Reveals the Adaptive Role of the Epigenome in Three Deep-Sea Polychaetes.</title>
        <authorList>
            <person name="Perez M."/>
            <person name="Aroh O."/>
            <person name="Sun Y."/>
            <person name="Lan Y."/>
            <person name="Juniper S.K."/>
            <person name="Young C.R."/>
            <person name="Angers B."/>
            <person name="Qian P.Y."/>
        </authorList>
    </citation>
    <scope>NUCLEOTIDE SEQUENCE</scope>
    <source>
        <strain evidence="2">P08H-3</strain>
    </source>
</reference>
<sequence length="59" mass="6830">LIDSIVFLHYIGKHLNTKLYLIDSIVFSHYIAATTCFYIYFIDFVIIGLAFKLILNSTI</sequence>
<protein>
    <submittedName>
        <fullName evidence="2">Uncharacterized protein</fullName>
    </submittedName>
</protein>
<accession>A0AAD9JRM2</accession>
<proteinExistence type="predicted"/>
<name>A0AAD9JRM2_9ANNE</name>
<keyword evidence="1" id="KW-0812">Transmembrane</keyword>
<feature type="non-terminal residue" evidence="2">
    <location>
        <position position="59"/>
    </location>
</feature>
<keyword evidence="3" id="KW-1185">Reference proteome</keyword>
<feature type="transmembrane region" description="Helical" evidence="1">
    <location>
        <begin position="30"/>
        <end position="55"/>
    </location>
</feature>
<evidence type="ECO:0000313" key="2">
    <source>
        <dbReference type="EMBL" id="KAK2158088.1"/>
    </source>
</evidence>
<organism evidence="2 3">
    <name type="scientific">Paralvinella palmiformis</name>
    <dbReference type="NCBI Taxonomy" id="53620"/>
    <lineage>
        <taxon>Eukaryota</taxon>
        <taxon>Metazoa</taxon>
        <taxon>Spiralia</taxon>
        <taxon>Lophotrochozoa</taxon>
        <taxon>Annelida</taxon>
        <taxon>Polychaeta</taxon>
        <taxon>Sedentaria</taxon>
        <taxon>Canalipalpata</taxon>
        <taxon>Terebellida</taxon>
        <taxon>Terebelliformia</taxon>
        <taxon>Alvinellidae</taxon>
        <taxon>Paralvinella</taxon>
    </lineage>
</organism>
<dbReference type="EMBL" id="JAODUP010000177">
    <property type="protein sequence ID" value="KAK2158088.1"/>
    <property type="molecule type" value="Genomic_DNA"/>
</dbReference>
<evidence type="ECO:0000313" key="3">
    <source>
        <dbReference type="Proteomes" id="UP001208570"/>
    </source>
</evidence>
<evidence type="ECO:0000256" key="1">
    <source>
        <dbReference type="SAM" id="Phobius"/>
    </source>
</evidence>
<keyword evidence="1" id="KW-1133">Transmembrane helix</keyword>
<keyword evidence="1" id="KW-0472">Membrane</keyword>
<dbReference type="AlphaFoldDB" id="A0AAD9JRM2"/>